<evidence type="ECO:0000313" key="3">
    <source>
        <dbReference type="Proteomes" id="UP000255411"/>
    </source>
</evidence>
<evidence type="ECO:0000313" key="2">
    <source>
        <dbReference type="EMBL" id="AXJ13672.1"/>
    </source>
</evidence>
<proteinExistence type="predicted"/>
<protein>
    <submittedName>
        <fullName evidence="2">Uncharacterized protein</fullName>
    </submittedName>
</protein>
<keyword evidence="1" id="KW-0472">Membrane</keyword>
<keyword evidence="1" id="KW-1133">Transmembrane helix</keyword>
<accession>A0A345VLS0</accession>
<organism evidence="2 3">
    <name type="scientific">Streptococcus pluranimalium</name>
    <dbReference type="NCBI Taxonomy" id="82348"/>
    <lineage>
        <taxon>Bacteria</taxon>
        <taxon>Bacillati</taxon>
        <taxon>Bacillota</taxon>
        <taxon>Bacilli</taxon>
        <taxon>Lactobacillales</taxon>
        <taxon>Streptococcaceae</taxon>
        <taxon>Streptococcus</taxon>
    </lineage>
</organism>
<name>A0A345VLS0_9STRE</name>
<evidence type="ECO:0000256" key="1">
    <source>
        <dbReference type="SAM" id="Phobius"/>
    </source>
</evidence>
<dbReference type="AlphaFoldDB" id="A0A345VLS0"/>
<reference evidence="2 3" key="1">
    <citation type="submission" date="2017-07" db="EMBL/GenBank/DDBJ databases">
        <title>Streptococcus pluranimalium as cause of bovine abortion.</title>
        <authorList>
            <person name="Rodriguez Campos S."/>
            <person name="Gobeli Brawand S."/>
            <person name="Brodard I."/>
            <person name="Rychener L."/>
            <person name="Perreten V."/>
        </authorList>
    </citation>
    <scope>NUCLEOTIDE SEQUENCE [LARGE SCALE GENOMIC DNA]</scope>
    <source>
        <strain evidence="2 3">14A0014</strain>
    </source>
</reference>
<dbReference type="EMBL" id="CP022601">
    <property type="protein sequence ID" value="AXJ13672.1"/>
    <property type="molecule type" value="Genomic_DNA"/>
</dbReference>
<keyword evidence="1" id="KW-0812">Transmembrane</keyword>
<dbReference type="Proteomes" id="UP000255411">
    <property type="component" value="Chromosome"/>
</dbReference>
<feature type="transmembrane region" description="Helical" evidence="1">
    <location>
        <begin position="7"/>
        <end position="25"/>
    </location>
</feature>
<dbReference type="RefSeq" id="WP_115130694.1">
    <property type="nucleotide sequence ID" value="NZ_CP022601.1"/>
</dbReference>
<gene>
    <name evidence="2" type="ORF">Sp14A_17650</name>
</gene>
<sequence>MKKDKFTIARAIVAIVFALLIYNFLNGIFDNDDKVTKETKTDQTITKGSSSDKEKSLESYVKNNSNLGDFEYDSDLDIYIVSGDLNNIISDKNAIEGFNDTIYDTLREGIKTDKPVLFRGWYEHHEEILPGALIYFSVDNFNRNWSEESFDSTTTYQFSDGWQTTSKFGQYLSKTSSATDEIIEETIFKISMISKQTPPK</sequence>